<proteinExistence type="predicted"/>
<dbReference type="eggNOG" id="ENOG502SA6E">
    <property type="taxonomic scope" value="Eukaryota"/>
</dbReference>
<dbReference type="GeneID" id="9687530"/>
<dbReference type="PANTHER" id="PTHR33219">
    <property type="entry name" value="YLMG HOMOLOG PROTEIN 2, CHLOROPLASTIC"/>
    <property type="match status" value="1"/>
</dbReference>
<dbReference type="AlphaFoldDB" id="C1N2H6"/>
<dbReference type="OrthoDB" id="2066at2759"/>
<keyword evidence="3" id="KW-1185">Reference proteome</keyword>
<keyword evidence="1" id="KW-0472">Membrane</keyword>
<sequence>MACITANIAGVRPATSRAALAGPRRVAARVARTRAPNASASASSSSSVAAPSERLALAAASVGRVFRAAQTQTQTTTTTPPAPAVAPPPSLFARAREFASEQSAKGRAMAKDLGVQDATLLFVTAAAMSYKEKKMVALITSAVGSFIKLYLLLLFVRVLLTWFPNVDWMRQPWSILRQITDPYLNLFRNLIPPIMGQIDFTPILGFMVLQFLAKVLSSDPSVGRF</sequence>
<dbReference type="KEGG" id="mpp:MICPUCDRAFT_28818"/>
<accession>C1N2H6</accession>
<dbReference type="STRING" id="564608.C1N2H6"/>
<dbReference type="EMBL" id="GG663745">
    <property type="protein sequence ID" value="EEH53585.1"/>
    <property type="molecule type" value="Genomic_DNA"/>
</dbReference>
<dbReference type="GO" id="GO:0016020">
    <property type="term" value="C:membrane"/>
    <property type="evidence" value="ECO:0007669"/>
    <property type="project" value="InterPro"/>
</dbReference>
<dbReference type="PANTHER" id="PTHR33219:SF14">
    <property type="entry name" value="PROTEIN COFACTOR ASSEMBLY OF COMPLEX C SUBUNIT B CCB3, CHLOROPLASTIC-RELATED"/>
    <property type="match status" value="1"/>
</dbReference>
<protein>
    <submittedName>
        <fullName evidence="2">Fanciful K+ uptake-b family</fullName>
    </submittedName>
</protein>
<dbReference type="OMA" id="MPWVIAY"/>
<dbReference type="InterPro" id="IPR003425">
    <property type="entry name" value="CCB3/YggT"/>
</dbReference>
<evidence type="ECO:0000256" key="1">
    <source>
        <dbReference type="SAM" id="Phobius"/>
    </source>
</evidence>
<name>C1N2H6_MICPC</name>
<dbReference type="Pfam" id="PF02325">
    <property type="entry name" value="CCB3_YggT"/>
    <property type="match status" value="1"/>
</dbReference>
<dbReference type="Proteomes" id="UP000001876">
    <property type="component" value="Unassembled WGS sequence"/>
</dbReference>
<organism evidence="3">
    <name type="scientific">Micromonas pusilla (strain CCMP1545)</name>
    <name type="common">Picoplanktonic green alga</name>
    <dbReference type="NCBI Taxonomy" id="564608"/>
    <lineage>
        <taxon>Eukaryota</taxon>
        <taxon>Viridiplantae</taxon>
        <taxon>Chlorophyta</taxon>
        <taxon>Mamiellophyceae</taxon>
        <taxon>Mamiellales</taxon>
        <taxon>Mamiellaceae</taxon>
        <taxon>Micromonas</taxon>
    </lineage>
</organism>
<keyword evidence="1" id="KW-1133">Transmembrane helix</keyword>
<feature type="transmembrane region" description="Helical" evidence="1">
    <location>
        <begin position="194"/>
        <end position="216"/>
    </location>
</feature>
<keyword evidence="1" id="KW-0812">Transmembrane</keyword>
<feature type="transmembrane region" description="Helical" evidence="1">
    <location>
        <begin position="136"/>
        <end position="160"/>
    </location>
</feature>
<evidence type="ECO:0000313" key="2">
    <source>
        <dbReference type="EMBL" id="EEH53585.1"/>
    </source>
</evidence>
<reference evidence="2 3" key="1">
    <citation type="journal article" date="2009" name="Science">
        <title>Green evolution and dynamic adaptations revealed by genomes of the marine picoeukaryotes Micromonas.</title>
        <authorList>
            <person name="Worden A.Z."/>
            <person name="Lee J.H."/>
            <person name="Mock T."/>
            <person name="Rouze P."/>
            <person name="Simmons M.P."/>
            <person name="Aerts A.L."/>
            <person name="Allen A.E."/>
            <person name="Cuvelier M.L."/>
            <person name="Derelle E."/>
            <person name="Everett M.V."/>
            <person name="Foulon E."/>
            <person name="Grimwood J."/>
            <person name="Gundlach H."/>
            <person name="Henrissat B."/>
            <person name="Napoli C."/>
            <person name="McDonald S.M."/>
            <person name="Parker M.S."/>
            <person name="Rombauts S."/>
            <person name="Salamov A."/>
            <person name="Von Dassow P."/>
            <person name="Badger J.H."/>
            <person name="Coutinho P.M."/>
            <person name="Demir E."/>
            <person name="Dubchak I."/>
            <person name="Gentemann C."/>
            <person name="Eikrem W."/>
            <person name="Gready J.E."/>
            <person name="John U."/>
            <person name="Lanier W."/>
            <person name="Lindquist E.A."/>
            <person name="Lucas S."/>
            <person name="Mayer K.F."/>
            <person name="Moreau H."/>
            <person name="Not F."/>
            <person name="Otillar R."/>
            <person name="Panaud O."/>
            <person name="Pangilinan J."/>
            <person name="Paulsen I."/>
            <person name="Piegu B."/>
            <person name="Poliakov A."/>
            <person name="Robbens S."/>
            <person name="Schmutz J."/>
            <person name="Toulza E."/>
            <person name="Wyss T."/>
            <person name="Zelensky A."/>
            <person name="Zhou K."/>
            <person name="Armbrust E.V."/>
            <person name="Bhattacharya D."/>
            <person name="Goodenough U.W."/>
            <person name="Van de Peer Y."/>
            <person name="Grigoriev I.V."/>
        </authorList>
    </citation>
    <scope>NUCLEOTIDE SEQUENCE [LARGE SCALE GENOMIC DNA]</scope>
    <source>
        <strain evidence="2 3">CCMP1545</strain>
    </source>
</reference>
<evidence type="ECO:0000313" key="3">
    <source>
        <dbReference type="Proteomes" id="UP000001876"/>
    </source>
</evidence>
<dbReference type="RefSeq" id="XP_003061873.1">
    <property type="nucleotide sequence ID" value="XM_003061827.1"/>
</dbReference>
<gene>
    <name evidence="2" type="ORF">MICPUCDRAFT_28818</name>
</gene>